<protein>
    <submittedName>
        <fullName evidence="1">Uncharacterized protein</fullName>
    </submittedName>
</protein>
<organism evidence="1 2">
    <name type="scientific">Scleroderma citrinum Foug A</name>
    <dbReference type="NCBI Taxonomy" id="1036808"/>
    <lineage>
        <taxon>Eukaryota</taxon>
        <taxon>Fungi</taxon>
        <taxon>Dikarya</taxon>
        <taxon>Basidiomycota</taxon>
        <taxon>Agaricomycotina</taxon>
        <taxon>Agaricomycetes</taxon>
        <taxon>Agaricomycetidae</taxon>
        <taxon>Boletales</taxon>
        <taxon>Sclerodermatineae</taxon>
        <taxon>Sclerodermataceae</taxon>
        <taxon>Scleroderma</taxon>
    </lineage>
</organism>
<name>A0A0C3E2X1_9AGAM</name>
<dbReference type="OrthoDB" id="3024381at2759"/>
<dbReference type="Proteomes" id="UP000053989">
    <property type="component" value="Unassembled WGS sequence"/>
</dbReference>
<accession>A0A0C3E2X1</accession>
<evidence type="ECO:0000313" key="2">
    <source>
        <dbReference type="Proteomes" id="UP000053989"/>
    </source>
</evidence>
<sequence length="154" mass="16979">MDNLAVETKETVVLLGAQEDKTLPLSDATTVVLLKRCGMRRRGTWSSTRRHLPGWIRPWRWHIPLRTDFGTAGAEITLYSNYFSVGIRGGPLYEHAVENSRALGNANYADGASRSMFKTLSAQGITLSGFYSLTHPSQPNHVAAAEGDFFNLAP</sequence>
<gene>
    <name evidence="1" type="ORF">SCLCIDRAFT_24667</name>
</gene>
<evidence type="ECO:0000313" key="1">
    <source>
        <dbReference type="EMBL" id="KIM62839.1"/>
    </source>
</evidence>
<keyword evidence="2" id="KW-1185">Reference proteome</keyword>
<dbReference type="InParanoid" id="A0A0C3E2X1"/>
<dbReference type="HOGENOM" id="CLU_1705302_0_0_1"/>
<dbReference type="AlphaFoldDB" id="A0A0C3E2X1"/>
<dbReference type="STRING" id="1036808.A0A0C3E2X1"/>
<reference evidence="2" key="2">
    <citation type="submission" date="2015-01" db="EMBL/GenBank/DDBJ databases">
        <title>Evolutionary Origins and Diversification of the Mycorrhizal Mutualists.</title>
        <authorList>
            <consortium name="DOE Joint Genome Institute"/>
            <consortium name="Mycorrhizal Genomics Consortium"/>
            <person name="Kohler A."/>
            <person name="Kuo A."/>
            <person name="Nagy L.G."/>
            <person name="Floudas D."/>
            <person name="Copeland A."/>
            <person name="Barry K.W."/>
            <person name="Cichocki N."/>
            <person name="Veneault-Fourrey C."/>
            <person name="LaButti K."/>
            <person name="Lindquist E.A."/>
            <person name="Lipzen A."/>
            <person name="Lundell T."/>
            <person name="Morin E."/>
            <person name="Murat C."/>
            <person name="Riley R."/>
            <person name="Ohm R."/>
            <person name="Sun H."/>
            <person name="Tunlid A."/>
            <person name="Henrissat B."/>
            <person name="Grigoriev I.V."/>
            <person name="Hibbett D.S."/>
            <person name="Martin F."/>
        </authorList>
    </citation>
    <scope>NUCLEOTIDE SEQUENCE [LARGE SCALE GENOMIC DNA]</scope>
    <source>
        <strain evidence="2">Foug A</strain>
    </source>
</reference>
<dbReference type="EMBL" id="KN822039">
    <property type="protein sequence ID" value="KIM62839.1"/>
    <property type="molecule type" value="Genomic_DNA"/>
</dbReference>
<proteinExistence type="predicted"/>
<reference evidence="1 2" key="1">
    <citation type="submission" date="2014-04" db="EMBL/GenBank/DDBJ databases">
        <authorList>
            <consortium name="DOE Joint Genome Institute"/>
            <person name="Kuo A."/>
            <person name="Kohler A."/>
            <person name="Nagy L.G."/>
            <person name="Floudas D."/>
            <person name="Copeland A."/>
            <person name="Barry K.W."/>
            <person name="Cichocki N."/>
            <person name="Veneault-Fourrey C."/>
            <person name="LaButti K."/>
            <person name="Lindquist E.A."/>
            <person name="Lipzen A."/>
            <person name="Lundell T."/>
            <person name="Morin E."/>
            <person name="Murat C."/>
            <person name="Sun H."/>
            <person name="Tunlid A."/>
            <person name="Henrissat B."/>
            <person name="Grigoriev I.V."/>
            <person name="Hibbett D.S."/>
            <person name="Martin F."/>
            <person name="Nordberg H.P."/>
            <person name="Cantor M.N."/>
            <person name="Hua S.X."/>
        </authorList>
    </citation>
    <scope>NUCLEOTIDE SEQUENCE [LARGE SCALE GENOMIC DNA]</scope>
    <source>
        <strain evidence="1 2">Foug A</strain>
    </source>
</reference>